<dbReference type="AlphaFoldDB" id="A0A843V7W7"/>
<name>A0A843V7W7_COLES</name>
<accession>A0A843V7W7</accession>
<feature type="transmembrane region" description="Helical" evidence="1">
    <location>
        <begin position="96"/>
        <end position="121"/>
    </location>
</feature>
<reference evidence="2" key="1">
    <citation type="submission" date="2017-07" db="EMBL/GenBank/DDBJ databases">
        <title>Taro Niue Genome Assembly and Annotation.</title>
        <authorList>
            <person name="Atibalentja N."/>
            <person name="Keating K."/>
            <person name="Fields C.J."/>
        </authorList>
    </citation>
    <scope>NUCLEOTIDE SEQUENCE</scope>
    <source>
        <strain evidence="2">Niue_2</strain>
        <tissue evidence="2">Leaf</tissue>
    </source>
</reference>
<comment type="caution">
    <text evidence="2">The sequence shown here is derived from an EMBL/GenBank/DDBJ whole genome shotgun (WGS) entry which is preliminary data.</text>
</comment>
<keyword evidence="1" id="KW-0812">Transmembrane</keyword>
<keyword evidence="1" id="KW-0472">Membrane</keyword>
<keyword evidence="3" id="KW-1185">Reference proteome</keyword>
<gene>
    <name evidence="2" type="ORF">Taro_025059</name>
</gene>
<dbReference type="EMBL" id="NMUH01001446">
    <property type="protein sequence ID" value="MQL92431.1"/>
    <property type="molecule type" value="Genomic_DNA"/>
</dbReference>
<evidence type="ECO:0000256" key="1">
    <source>
        <dbReference type="SAM" id="Phobius"/>
    </source>
</evidence>
<protein>
    <submittedName>
        <fullName evidence="2">Uncharacterized protein</fullName>
    </submittedName>
</protein>
<evidence type="ECO:0000313" key="3">
    <source>
        <dbReference type="Proteomes" id="UP000652761"/>
    </source>
</evidence>
<sequence>MVECWLGSHEVANMTDVVCVLAEVGGPAPILECLFSRVPQVLCEPNTLCLLCSGFVPVQCSTVEVCVIFLDTLTPEFELYVRLRERRQRAATCVELVLLLVACSVLVVGGLAVCLACSGVGADLYQQQLSSCRVQCELCSLGVCPR</sequence>
<organism evidence="2 3">
    <name type="scientific">Colocasia esculenta</name>
    <name type="common">Wild taro</name>
    <name type="synonym">Arum esculentum</name>
    <dbReference type="NCBI Taxonomy" id="4460"/>
    <lineage>
        <taxon>Eukaryota</taxon>
        <taxon>Viridiplantae</taxon>
        <taxon>Streptophyta</taxon>
        <taxon>Embryophyta</taxon>
        <taxon>Tracheophyta</taxon>
        <taxon>Spermatophyta</taxon>
        <taxon>Magnoliopsida</taxon>
        <taxon>Liliopsida</taxon>
        <taxon>Araceae</taxon>
        <taxon>Aroideae</taxon>
        <taxon>Colocasieae</taxon>
        <taxon>Colocasia</taxon>
    </lineage>
</organism>
<dbReference type="Proteomes" id="UP000652761">
    <property type="component" value="Unassembled WGS sequence"/>
</dbReference>
<keyword evidence="1" id="KW-1133">Transmembrane helix</keyword>
<evidence type="ECO:0000313" key="2">
    <source>
        <dbReference type="EMBL" id="MQL92431.1"/>
    </source>
</evidence>
<proteinExistence type="predicted"/>